<dbReference type="EMBL" id="MGEP01000024">
    <property type="protein sequence ID" value="OGL87273.1"/>
    <property type="molecule type" value="Genomic_DNA"/>
</dbReference>
<protein>
    <submittedName>
        <fullName evidence="1">Uncharacterized protein</fullName>
    </submittedName>
</protein>
<gene>
    <name evidence="1" type="ORF">A3I40_02245</name>
</gene>
<organism evidence="1 2">
    <name type="scientific">Candidatus Uhrbacteria bacterium RIFCSPLOWO2_02_FULL_48_12</name>
    <dbReference type="NCBI Taxonomy" id="1802407"/>
    <lineage>
        <taxon>Bacteria</taxon>
        <taxon>Candidatus Uhriibacteriota</taxon>
    </lineage>
</organism>
<evidence type="ECO:0000313" key="1">
    <source>
        <dbReference type="EMBL" id="OGL87273.1"/>
    </source>
</evidence>
<sequence length="65" mass="7047">MTSEEWGYLFGLAIFICVCAMAVVIGVGSALRLPFWLIFPVSSGAFALHLYISKVADVIASRLKP</sequence>
<dbReference type="STRING" id="1802407.A3I40_02245"/>
<dbReference type="Proteomes" id="UP000178723">
    <property type="component" value="Unassembled WGS sequence"/>
</dbReference>
<reference evidence="1 2" key="1">
    <citation type="journal article" date="2016" name="Nat. Commun.">
        <title>Thousands of microbial genomes shed light on interconnected biogeochemical processes in an aquifer system.</title>
        <authorList>
            <person name="Anantharaman K."/>
            <person name="Brown C.T."/>
            <person name="Hug L.A."/>
            <person name="Sharon I."/>
            <person name="Castelle C.J."/>
            <person name="Probst A.J."/>
            <person name="Thomas B.C."/>
            <person name="Singh A."/>
            <person name="Wilkins M.J."/>
            <person name="Karaoz U."/>
            <person name="Brodie E.L."/>
            <person name="Williams K.H."/>
            <person name="Hubbard S.S."/>
            <person name="Banfield J.F."/>
        </authorList>
    </citation>
    <scope>NUCLEOTIDE SEQUENCE [LARGE SCALE GENOMIC DNA]</scope>
</reference>
<evidence type="ECO:0000313" key="2">
    <source>
        <dbReference type="Proteomes" id="UP000178723"/>
    </source>
</evidence>
<proteinExistence type="predicted"/>
<comment type="caution">
    <text evidence="1">The sequence shown here is derived from an EMBL/GenBank/DDBJ whole genome shotgun (WGS) entry which is preliminary data.</text>
</comment>
<dbReference type="AlphaFoldDB" id="A0A1F7V9Z3"/>
<name>A0A1F7V9Z3_9BACT</name>
<accession>A0A1F7V9Z3</accession>